<protein>
    <recommendedName>
        <fullName evidence="1">DUF6985 domain-containing protein</fullName>
    </recommendedName>
</protein>
<reference evidence="2 3" key="1">
    <citation type="submission" date="2023-07" db="EMBL/GenBank/DDBJ databases">
        <title>Sorghum-associated microbial communities from plants grown in Nebraska, USA.</title>
        <authorList>
            <person name="Schachtman D."/>
        </authorList>
    </citation>
    <scope>NUCLEOTIDE SEQUENCE [LARGE SCALE GENOMIC DNA]</scope>
    <source>
        <strain evidence="2 3">BE316</strain>
    </source>
</reference>
<dbReference type="Proteomes" id="UP001180825">
    <property type="component" value="Unassembled WGS sequence"/>
</dbReference>
<feature type="domain" description="DUF6985" evidence="1">
    <location>
        <begin position="48"/>
        <end position="151"/>
    </location>
</feature>
<sequence>MFSLFKPPPYLDPQLGELRWKGGLWRGSLAFGGAVAPLALAGTRDSPDAQALEVARVVSTDYPQWQPEIGRAMFDHYAPHATAVTFGEELPPPGGMPDLEDPEQVWPHAAIKFVQVAPLDGGLTVEIGYQVAWDDEHTVGARLRQGRLIELNGSVLPP</sequence>
<dbReference type="InterPro" id="IPR054254">
    <property type="entry name" value="DUF6985"/>
</dbReference>
<evidence type="ECO:0000259" key="1">
    <source>
        <dbReference type="Pfam" id="PF22481"/>
    </source>
</evidence>
<evidence type="ECO:0000313" key="3">
    <source>
        <dbReference type="Proteomes" id="UP001180825"/>
    </source>
</evidence>
<proteinExistence type="predicted"/>
<comment type="caution">
    <text evidence="2">The sequence shown here is derived from an EMBL/GenBank/DDBJ whole genome shotgun (WGS) entry which is preliminary data.</text>
</comment>
<dbReference type="Pfam" id="PF22481">
    <property type="entry name" value="DUF6985"/>
    <property type="match status" value="1"/>
</dbReference>
<name>A0ABU2AEP4_9BURK</name>
<keyword evidence="3" id="KW-1185">Reference proteome</keyword>
<organism evidence="2 3">
    <name type="scientific">Roseateles asaccharophilus</name>
    <dbReference type="NCBI Taxonomy" id="582607"/>
    <lineage>
        <taxon>Bacteria</taxon>
        <taxon>Pseudomonadati</taxon>
        <taxon>Pseudomonadota</taxon>
        <taxon>Betaproteobacteria</taxon>
        <taxon>Burkholderiales</taxon>
        <taxon>Sphaerotilaceae</taxon>
        <taxon>Roseateles</taxon>
    </lineage>
</organism>
<evidence type="ECO:0000313" key="2">
    <source>
        <dbReference type="EMBL" id="MDR7335678.1"/>
    </source>
</evidence>
<gene>
    <name evidence="2" type="ORF">J2X21_004845</name>
</gene>
<dbReference type="EMBL" id="JAVDXV010000011">
    <property type="protein sequence ID" value="MDR7335678.1"/>
    <property type="molecule type" value="Genomic_DNA"/>
</dbReference>
<accession>A0ABU2AEP4</accession>
<dbReference type="RefSeq" id="WP_310332683.1">
    <property type="nucleotide sequence ID" value="NZ_JAVDXV010000011.1"/>
</dbReference>